<dbReference type="Gene3D" id="2.60.40.10">
    <property type="entry name" value="Immunoglobulins"/>
    <property type="match status" value="4"/>
</dbReference>
<feature type="region of interest" description="Disordered" evidence="1">
    <location>
        <begin position="446"/>
        <end position="505"/>
    </location>
</feature>
<evidence type="ECO:0000313" key="6">
    <source>
        <dbReference type="RefSeq" id="XP_031420759.1"/>
    </source>
</evidence>
<dbReference type="RefSeq" id="XP_031420765.1">
    <property type="nucleotide sequence ID" value="XM_031564905.1"/>
</dbReference>
<dbReference type="AlphaFoldDB" id="A0A6P8FAG8"/>
<protein>
    <submittedName>
        <fullName evidence="6 7">Sialic acid-binding Ig-like lectin 14 isoform X1</fullName>
    </submittedName>
</protein>
<dbReference type="Pfam" id="PF07686">
    <property type="entry name" value="V-set"/>
    <property type="match status" value="1"/>
</dbReference>
<dbReference type="PROSITE" id="PS50835">
    <property type="entry name" value="IG_LIKE"/>
    <property type="match status" value="2"/>
</dbReference>
<dbReference type="InterPro" id="IPR003599">
    <property type="entry name" value="Ig_sub"/>
</dbReference>
<feature type="signal peptide" evidence="3">
    <location>
        <begin position="1"/>
        <end position="23"/>
    </location>
</feature>
<keyword evidence="2" id="KW-0812">Transmembrane</keyword>
<dbReference type="OrthoDB" id="5843397at2759"/>
<keyword evidence="5" id="KW-1185">Reference proteome</keyword>
<dbReference type="PANTHER" id="PTHR46484">
    <property type="entry name" value="SI:CH211-171H4.5-RELATED"/>
    <property type="match status" value="1"/>
</dbReference>
<evidence type="ECO:0000259" key="4">
    <source>
        <dbReference type="PROSITE" id="PS50835"/>
    </source>
</evidence>
<feature type="domain" description="Ig-like" evidence="4">
    <location>
        <begin position="241"/>
        <end position="321"/>
    </location>
</feature>
<proteinExistence type="predicted"/>
<keyword evidence="3" id="KW-0732">Signal</keyword>
<sequence>MDYMMLNLFFQILFFQAYGEVGAEHKWEVSVPQPLTGLESSCIVLPCTYDYPDTETHIKSWKGIWYFHPDNVIVYDQDSSKVGNSFKTRTSLPGELNKKNCSLQITDIKQSDKGKYWFRTEMDGYNSYSYNDNKVTISIKAEADPPSLSGVKKEVRAGESVTVSCSVSHSCPPHPPTITWSHNGSITVQSEQQTAGQHQLTSSLTFNAIASDHQKSITCSAQYHGGKKAISSVILNVTYAPVNVTVDPWEPSVLENRSIELRCSAKGNPAVHSYQWRNENGSLHTQGHILTLHNVTRLTQAISCATRNSEGETTSRPVKVNVEYPPEISERSFCTRSHSDTQCTCVVESNPPSGVWWIWDNSDKKSPQMQDGFTTMAVDLLPPDLHQIVCFASNIHGNTTKILHVKKDLLYVYISLGAVCALLLLIILTLIFLGFRKRSRTQQQTCETPSHLNNSKQTCETQNPVYDPQPCGKPFSKGDEDDEDVYGNDEMMQDDDGEIYANTAYGGGEERYDDIYANYKSQ</sequence>
<dbReference type="SUPFAM" id="SSF48726">
    <property type="entry name" value="Immunoglobulin"/>
    <property type="match status" value="4"/>
</dbReference>
<dbReference type="InterPro" id="IPR013106">
    <property type="entry name" value="Ig_V-set"/>
</dbReference>
<dbReference type="InterPro" id="IPR007110">
    <property type="entry name" value="Ig-like_dom"/>
</dbReference>
<organism evidence="5 7">
    <name type="scientific">Clupea harengus</name>
    <name type="common">Atlantic herring</name>
    <dbReference type="NCBI Taxonomy" id="7950"/>
    <lineage>
        <taxon>Eukaryota</taxon>
        <taxon>Metazoa</taxon>
        <taxon>Chordata</taxon>
        <taxon>Craniata</taxon>
        <taxon>Vertebrata</taxon>
        <taxon>Euteleostomi</taxon>
        <taxon>Actinopterygii</taxon>
        <taxon>Neopterygii</taxon>
        <taxon>Teleostei</taxon>
        <taxon>Clupei</taxon>
        <taxon>Clupeiformes</taxon>
        <taxon>Clupeoidei</taxon>
        <taxon>Clupeidae</taxon>
        <taxon>Clupea</taxon>
    </lineage>
</organism>
<keyword evidence="2" id="KW-0472">Membrane</keyword>
<dbReference type="SMART" id="SM00409">
    <property type="entry name" value="IG"/>
    <property type="match status" value="3"/>
</dbReference>
<keyword evidence="2" id="KW-1133">Transmembrane helix</keyword>
<feature type="chain" id="PRO_5044652806" evidence="3">
    <location>
        <begin position="24"/>
        <end position="522"/>
    </location>
</feature>
<feature type="compositionally biased region" description="Polar residues" evidence="1">
    <location>
        <begin position="446"/>
        <end position="464"/>
    </location>
</feature>
<evidence type="ECO:0000313" key="5">
    <source>
        <dbReference type="Proteomes" id="UP000515152"/>
    </source>
</evidence>
<dbReference type="InterPro" id="IPR013783">
    <property type="entry name" value="Ig-like_fold"/>
</dbReference>
<dbReference type="GeneID" id="116220021"/>
<dbReference type="Pfam" id="PF13927">
    <property type="entry name" value="Ig_3"/>
    <property type="match status" value="1"/>
</dbReference>
<dbReference type="Proteomes" id="UP000515152">
    <property type="component" value="Chromosome 1"/>
</dbReference>
<evidence type="ECO:0000313" key="7">
    <source>
        <dbReference type="RefSeq" id="XP_031420765.1"/>
    </source>
</evidence>
<feature type="compositionally biased region" description="Acidic residues" evidence="1">
    <location>
        <begin position="479"/>
        <end position="498"/>
    </location>
</feature>
<dbReference type="RefSeq" id="XP_031420759.1">
    <property type="nucleotide sequence ID" value="XM_031564899.2"/>
</dbReference>
<reference evidence="6 7" key="1">
    <citation type="submission" date="2025-04" db="UniProtKB">
        <authorList>
            <consortium name="RefSeq"/>
        </authorList>
    </citation>
    <scope>IDENTIFICATION</scope>
</reference>
<feature type="transmembrane region" description="Helical" evidence="2">
    <location>
        <begin position="410"/>
        <end position="435"/>
    </location>
</feature>
<accession>A0A6P8FAG8</accession>
<gene>
    <name evidence="6 7" type="primary">LOC116220021</name>
</gene>
<name>A0A6P8FAG8_CLUHA</name>
<dbReference type="PANTHER" id="PTHR46484:SF1">
    <property type="entry name" value="SCHWANN CELL MYELIN PROTEIN-RELATED"/>
    <property type="match status" value="1"/>
</dbReference>
<dbReference type="InterPro" id="IPR036179">
    <property type="entry name" value="Ig-like_dom_sf"/>
</dbReference>
<evidence type="ECO:0000256" key="1">
    <source>
        <dbReference type="SAM" id="MobiDB-lite"/>
    </source>
</evidence>
<evidence type="ECO:0000256" key="3">
    <source>
        <dbReference type="SAM" id="SignalP"/>
    </source>
</evidence>
<evidence type="ECO:0000256" key="2">
    <source>
        <dbReference type="SAM" id="Phobius"/>
    </source>
</evidence>
<dbReference type="KEGG" id="char:116220021"/>
<feature type="domain" description="Ig-like" evidence="4">
    <location>
        <begin position="146"/>
        <end position="236"/>
    </location>
</feature>